<evidence type="ECO:0000256" key="1">
    <source>
        <dbReference type="SAM" id="Coils"/>
    </source>
</evidence>
<dbReference type="AlphaFoldDB" id="A0A9N9NVR6"/>
<organism evidence="2 3">
    <name type="scientific">Racocetra fulgida</name>
    <dbReference type="NCBI Taxonomy" id="60492"/>
    <lineage>
        <taxon>Eukaryota</taxon>
        <taxon>Fungi</taxon>
        <taxon>Fungi incertae sedis</taxon>
        <taxon>Mucoromycota</taxon>
        <taxon>Glomeromycotina</taxon>
        <taxon>Glomeromycetes</taxon>
        <taxon>Diversisporales</taxon>
        <taxon>Gigasporaceae</taxon>
        <taxon>Racocetra</taxon>
    </lineage>
</organism>
<keyword evidence="1" id="KW-0175">Coiled coil</keyword>
<feature type="coiled-coil region" evidence="1">
    <location>
        <begin position="102"/>
        <end position="225"/>
    </location>
</feature>
<reference evidence="2" key="1">
    <citation type="submission" date="2021-06" db="EMBL/GenBank/DDBJ databases">
        <authorList>
            <person name="Kallberg Y."/>
            <person name="Tangrot J."/>
            <person name="Rosling A."/>
        </authorList>
    </citation>
    <scope>NUCLEOTIDE SEQUENCE</scope>
    <source>
        <strain evidence="2">IN212</strain>
    </source>
</reference>
<proteinExistence type="predicted"/>
<dbReference type="Proteomes" id="UP000789396">
    <property type="component" value="Unassembled WGS sequence"/>
</dbReference>
<dbReference type="EMBL" id="CAJVPZ010041330">
    <property type="protein sequence ID" value="CAG8761441.1"/>
    <property type="molecule type" value="Genomic_DNA"/>
</dbReference>
<sequence length="270" mass="31656">MPPHNRGPSSRNPKCPECGNHYKDIDGHAKRVHKTTLSLLKQQAFQRKKVHSNRQAKRNERLYNMTQLIKTIEAYLRILHANEKDLEIFQLIYSDFNSLKRKSDEEIEREQLETAKNKIKKLEENEADSDSNLMRMEIDKKNEDIDNLTREVSTLKLDNKEKDNSIESLTIDIHELQLKLENENNKHKIFRATHENEIQRRDQSESDLHSQIRLLKNRIEDLELLLGISTRSYKTVTNERLYLEAIDSTADMDPISGPINTSDIIEIIDD</sequence>
<accession>A0A9N9NVR6</accession>
<dbReference type="OrthoDB" id="2410400at2759"/>
<gene>
    <name evidence="2" type="ORF">RFULGI_LOCUS14341</name>
</gene>
<keyword evidence="3" id="KW-1185">Reference proteome</keyword>
<protein>
    <submittedName>
        <fullName evidence="2">1040_t:CDS:1</fullName>
    </submittedName>
</protein>
<comment type="caution">
    <text evidence="2">The sequence shown here is derived from an EMBL/GenBank/DDBJ whole genome shotgun (WGS) entry which is preliminary data.</text>
</comment>
<evidence type="ECO:0000313" key="3">
    <source>
        <dbReference type="Proteomes" id="UP000789396"/>
    </source>
</evidence>
<name>A0A9N9NVR6_9GLOM</name>
<evidence type="ECO:0000313" key="2">
    <source>
        <dbReference type="EMBL" id="CAG8761441.1"/>
    </source>
</evidence>